<dbReference type="CDD" id="cd03230">
    <property type="entry name" value="ABC_DR_subfamily_A"/>
    <property type="match status" value="1"/>
</dbReference>
<evidence type="ECO:0000256" key="1">
    <source>
        <dbReference type="ARBA" id="ARBA00005417"/>
    </source>
</evidence>
<keyword evidence="3" id="KW-0547">Nucleotide-binding</keyword>
<protein>
    <recommendedName>
        <fullName evidence="5">ABC transporter domain-containing protein</fullName>
    </recommendedName>
</protein>
<dbReference type="SUPFAM" id="SSF52540">
    <property type="entry name" value="P-loop containing nucleoside triphosphate hydrolases"/>
    <property type="match status" value="1"/>
</dbReference>
<dbReference type="Pfam" id="PF00005">
    <property type="entry name" value="ABC_tran"/>
    <property type="match status" value="1"/>
</dbReference>
<proteinExistence type="inferred from homology"/>
<dbReference type="EMBL" id="CP011058">
    <property type="protein sequence ID" value="AJY77432.1"/>
    <property type="molecule type" value="Genomic_DNA"/>
</dbReference>
<sequence>MIDTRQLTKTFGGNRAVRELDLRIGKGEIVGMLGPNGAGKTTIIRLLNGLLAPTSGQVRVQGLDPIRQGEQVRSLCGTLTEQPGLYEHMSGRANLKFFADLFRVGNPGRIEELIDLLELRPFVERSVGTYSTGMKKRLGLAKVLLHRPAVLLLDEPTNGLDPDGTQRVLEHIKTLNKYEQTTVLICSHVLSQLEEVCTRFLFMENGTKLEEGTRKELERKYIRERTVEVEAVLGEPLERFAEFHPVRLGDDRFRFTVPGRERMPELLRRLTGAGELYEAKTRNADLESIYFQIRRSTHAG</sequence>
<evidence type="ECO:0000256" key="2">
    <source>
        <dbReference type="ARBA" id="ARBA00022448"/>
    </source>
</evidence>
<name>A0A0D5NQY5_9BACL</name>
<dbReference type="InterPro" id="IPR027417">
    <property type="entry name" value="P-loop_NTPase"/>
</dbReference>
<keyword evidence="4" id="KW-0067">ATP-binding</keyword>
<dbReference type="InterPro" id="IPR003439">
    <property type="entry name" value="ABC_transporter-like_ATP-bd"/>
</dbReference>
<evidence type="ECO:0000256" key="3">
    <source>
        <dbReference type="ARBA" id="ARBA00022741"/>
    </source>
</evidence>
<organism evidence="6 7">
    <name type="scientific">Paenibacillus beijingensis</name>
    <dbReference type="NCBI Taxonomy" id="1126833"/>
    <lineage>
        <taxon>Bacteria</taxon>
        <taxon>Bacillati</taxon>
        <taxon>Bacillota</taxon>
        <taxon>Bacilli</taxon>
        <taxon>Bacillales</taxon>
        <taxon>Paenibacillaceae</taxon>
        <taxon>Paenibacillus</taxon>
    </lineage>
</organism>
<dbReference type="InterPro" id="IPR003593">
    <property type="entry name" value="AAA+_ATPase"/>
</dbReference>
<evidence type="ECO:0000313" key="6">
    <source>
        <dbReference type="EMBL" id="AJY77432.1"/>
    </source>
</evidence>
<dbReference type="SMART" id="SM00382">
    <property type="entry name" value="AAA"/>
    <property type="match status" value="1"/>
</dbReference>
<evidence type="ECO:0000256" key="4">
    <source>
        <dbReference type="ARBA" id="ARBA00022840"/>
    </source>
</evidence>
<dbReference type="PANTHER" id="PTHR43335">
    <property type="entry name" value="ABC TRANSPORTER, ATP-BINDING PROTEIN"/>
    <property type="match status" value="1"/>
</dbReference>
<dbReference type="GO" id="GO:0005524">
    <property type="term" value="F:ATP binding"/>
    <property type="evidence" value="ECO:0007669"/>
    <property type="project" value="UniProtKB-KW"/>
</dbReference>
<dbReference type="PANTHER" id="PTHR43335:SF4">
    <property type="entry name" value="ABC TRANSPORTER, ATP-BINDING PROTEIN"/>
    <property type="match status" value="1"/>
</dbReference>
<reference evidence="7" key="2">
    <citation type="submission" date="2015-03" db="EMBL/GenBank/DDBJ databases">
        <title>Genome sequence of Paenibacillus beijingensis strain DSM 24997T.</title>
        <authorList>
            <person name="Kwak Y."/>
            <person name="Shin J.-H."/>
        </authorList>
    </citation>
    <scope>NUCLEOTIDE SEQUENCE [LARGE SCALE GENOMIC DNA]</scope>
    <source>
        <strain evidence="7">DSM 24997</strain>
    </source>
</reference>
<dbReference type="PROSITE" id="PS50893">
    <property type="entry name" value="ABC_TRANSPORTER_2"/>
    <property type="match status" value="1"/>
</dbReference>
<dbReference type="Gene3D" id="3.40.50.300">
    <property type="entry name" value="P-loop containing nucleotide triphosphate hydrolases"/>
    <property type="match status" value="1"/>
</dbReference>
<dbReference type="STRING" id="1126833.VN24_02015"/>
<dbReference type="GO" id="GO:0016887">
    <property type="term" value="F:ATP hydrolysis activity"/>
    <property type="evidence" value="ECO:0007669"/>
    <property type="project" value="InterPro"/>
</dbReference>
<gene>
    <name evidence="6" type="ORF">VN24_02015</name>
</gene>
<dbReference type="AlphaFoldDB" id="A0A0D5NQY5"/>
<feature type="domain" description="ABC transporter" evidence="5">
    <location>
        <begin position="2"/>
        <end position="230"/>
    </location>
</feature>
<dbReference type="RefSeq" id="WP_045672875.1">
    <property type="nucleotide sequence ID" value="NZ_CP011058.1"/>
</dbReference>
<keyword evidence="7" id="KW-1185">Reference proteome</keyword>
<dbReference type="OrthoDB" id="9804819at2"/>
<dbReference type="Proteomes" id="UP000032633">
    <property type="component" value="Chromosome"/>
</dbReference>
<dbReference type="HOGENOM" id="CLU_000604_1_2_9"/>
<reference evidence="6 7" key="1">
    <citation type="journal article" date="2015" name="J. Biotechnol.">
        <title>Complete genome sequence of Paenibacillus beijingensis 7188(T) (=DSM 24997(T)), a novel rhizobacterium from jujube garden soil.</title>
        <authorList>
            <person name="Kwak Y."/>
            <person name="Shin J.H."/>
        </authorList>
    </citation>
    <scope>NUCLEOTIDE SEQUENCE [LARGE SCALE GENOMIC DNA]</scope>
    <source>
        <strain evidence="6 7">DSM 24997</strain>
    </source>
</reference>
<accession>A0A0D5NQY5</accession>
<evidence type="ECO:0000259" key="5">
    <source>
        <dbReference type="PROSITE" id="PS50893"/>
    </source>
</evidence>
<keyword evidence="2" id="KW-0813">Transport</keyword>
<comment type="similarity">
    <text evidence="1">Belongs to the ABC transporter superfamily.</text>
</comment>
<evidence type="ECO:0000313" key="7">
    <source>
        <dbReference type="Proteomes" id="UP000032633"/>
    </source>
</evidence>
<dbReference type="PATRIC" id="fig|1126833.4.peg.443"/>
<dbReference type="KEGG" id="pbj:VN24_02015"/>